<sequence length="236" mass="27002">MEQTSDSTKEEYTYLEKLFENEFKEAAFLTGCIEQSQKHIIFPESPIDKTSDDEQEKRDQDQETKKKDEATLNVPDDEQVELRRVKSLRSRIRSSVRESLKLVINIRPKSESFIQSRSFGRNISPVNFNKIEEREELPKKLERSVSSKGKSDNDSLEVTPEPEAVLQTHPPAPLLVEDPPSTDDEGLNEVRNCNPTFLHGEGHTQYPQKINVWAGILGNTVLCPIFLNENLTGRFT</sequence>
<feature type="region of interest" description="Disordered" evidence="1">
    <location>
        <begin position="40"/>
        <end position="76"/>
    </location>
</feature>
<organism evidence="2 3">
    <name type="scientific">Sitophilus oryzae</name>
    <name type="common">Rice weevil</name>
    <name type="synonym">Curculio oryzae</name>
    <dbReference type="NCBI Taxonomy" id="7048"/>
    <lineage>
        <taxon>Eukaryota</taxon>
        <taxon>Metazoa</taxon>
        <taxon>Ecdysozoa</taxon>
        <taxon>Arthropoda</taxon>
        <taxon>Hexapoda</taxon>
        <taxon>Insecta</taxon>
        <taxon>Pterygota</taxon>
        <taxon>Neoptera</taxon>
        <taxon>Endopterygota</taxon>
        <taxon>Coleoptera</taxon>
        <taxon>Polyphaga</taxon>
        <taxon>Cucujiformia</taxon>
        <taxon>Curculionidae</taxon>
        <taxon>Dryophthorinae</taxon>
        <taxon>Sitophilus</taxon>
    </lineage>
</organism>
<feature type="compositionally biased region" description="Basic and acidic residues" evidence="1">
    <location>
        <begin position="137"/>
        <end position="153"/>
    </location>
</feature>
<reference evidence="3" key="1">
    <citation type="submission" date="2025-08" db="UniProtKB">
        <authorList>
            <consortium name="RefSeq"/>
        </authorList>
    </citation>
    <scope>IDENTIFICATION</scope>
    <source>
        <tissue evidence="3">Gonads</tissue>
    </source>
</reference>
<evidence type="ECO:0000256" key="1">
    <source>
        <dbReference type="SAM" id="MobiDB-lite"/>
    </source>
</evidence>
<gene>
    <name evidence="3" type="primary">LOC115890854</name>
</gene>
<dbReference type="InParanoid" id="A0A6J2YW22"/>
<evidence type="ECO:0000313" key="2">
    <source>
        <dbReference type="Proteomes" id="UP000504635"/>
    </source>
</evidence>
<protein>
    <submittedName>
        <fullName evidence="3">Uncharacterized protein LOC115890854</fullName>
    </submittedName>
</protein>
<feature type="compositionally biased region" description="Basic and acidic residues" evidence="1">
    <location>
        <begin position="46"/>
        <end position="70"/>
    </location>
</feature>
<dbReference type="GeneID" id="115890854"/>
<dbReference type="RefSeq" id="XP_030767065.1">
    <property type="nucleotide sequence ID" value="XM_030911205.1"/>
</dbReference>
<dbReference type="Proteomes" id="UP000504635">
    <property type="component" value="Unplaced"/>
</dbReference>
<proteinExistence type="predicted"/>
<dbReference type="AlphaFoldDB" id="A0A6J2YW22"/>
<accession>A0A6J2YW22</accession>
<keyword evidence="2" id="KW-1185">Reference proteome</keyword>
<dbReference type="OrthoDB" id="6770078at2759"/>
<feature type="region of interest" description="Disordered" evidence="1">
    <location>
        <begin position="137"/>
        <end position="188"/>
    </location>
</feature>
<name>A0A6J2YW22_SITOR</name>
<dbReference type="KEGG" id="soy:115890854"/>
<evidence type="ECO:0000313" key="3">
    <source>
        <dbReference type="RefSeq" id="XP_030767065.1"/>
    </source>
</evidence>